<dbReference type="PANTHER" id="PTHR13370">
    <property type="entry name" value="RNA METHYLASE-RELATED"/>
    <property type="match status" value="1"/>
</dbReference>
<evidence type="ECO:0000313" key="7">
    <source>
        <dbReference type="Proteomes" id="UP000199152"/>
    </source>
</evidence>
<dbReference type="Pfam" id="PF01555">
    <property type="entry name" value="N6_N4_Mtase"/>
    <property type="match status" value="1"/>
</dbReference>
<dbReference type="STRING" id="504800.SAMN04488085_11047"/>
<evidence type="ECO:0000256" key="2">
    <source>
        <dbReference type="ARBA" id="ARBA00022603"/>
    </source>
</evidence>
<dbReference type="InParanoid" id="A0A1I4H5G7"/>
<comment type="similarity">
    <text evidence="1">Belongs to the N(4)/N(6)-methyltransferase family.</text>
</comment>
<dbReference type="InterPro" id="IPR002941">
    <property type="entry name" value="DNA_methylase_N4/N6"/>
</dbReference>
<organism evidence="6 7">
    <name type="scientific">Geodermatophilus ruber</name>
    <dbReference type="NCBI Taxonomy" id="504800"/>
    <lineage>
        <taxon>Bacteria</taxon>
        <taxon>Bacillati</taxon>
        <taxon>Actinomycetota</taxon>
        <taxon>Actinomycetes</taxon>
        <taxon>Geodermatophilales</taxon>
        <taxon>Geodermatophilaceae</taxon>
        <taxon>Geodermatophilus</taxon>
    </lineage>
</organism>
<dbReference type="PRINTS" id="PR00508">
    <property type="entry name" value="S21N4MTFRASE"/>
</dbReference>
<feature type="region of interest" description="Disordered" evidence="4">
    <location>
        <begin position="609"/>
        <end position="631"/>
    </location>
</feature>
<dbReference type="GO" id="GO:0008170">
    <property type="term" value="F:N-methyltransferase activity"/>
    <property type="evidence" value="ECO:0007669"/>
    <property type="project" value="InterPro"/>
</dbReference>
<protein>
    <submittedName>
        <fullName evidence="6">Adenine-specific DNA-methyltransferase</fullName>
    </submittedName>
</protein>
<keyword evidence="3 6" id="KW-0808">Transferase</keyword>
<evidence type="ECO:0000256" key="4">
    <source>
        <dbReference type="SAM" id="MobiDB-lite"/>
    </source>
</evidence>
<evidence type="ECO:0000256" key="1">
    <source>
        <dbReference type="ARBA" id="ARBA00006594"/>
    </source>
</evidence>
<gene>
    <name evidence="6" type="ORF">SAMN04488085_11047</name>
</gene>
<dbReference type="GO" id="GO:0032259">
    <property type="term" value="P:methylation"/>
    <property type="evidence" value="ECO:0007669"/>
    <property type="project" value="UniProtKB-KW"/>
</dbReference>
<dbReference type="InterPro" id="IPR001091">
    <property type="entry name" value="RM_Methyltransferase"/>
</dbReference>
<dbReference type="EMBL" id="FOSW01000010">
    <property type="protein sequence ID" value="SFL37519.1"/>
    <property type="molecule type" value="Genomic_DNA"/>
</dbReference>
<dbReference type="PROSITE" id="PS00092">
    <property type="entry name" value="N6_MTASE"/>
    <property type="match status" value="1"/>
</dbReference>
<keyword evidence="7" id="KW-1185">Reference proteome</keyword>
<feature type="domain" description="DNA methylase N-4/N-6" evidence="5">
    <location>
        <begin position="160"/>
        <end position="491"/>
    </location>
</feature>
<sequence>MVRKPNGPKMPTPVEAIEHRDTRVNLPTADAVEDFGTSELETIRTVALARDPSLDPQLIWKGKYPDGDPAAGADLTADAPPIYIQEKVDPRVLVENLRKTAASGESEPELSLFESFDGLDELDMVDFYKHQANWSNRMILGDSLQVMASLADREALRGQVQMIYIDPPYGIKFGSNWQASTRKRDVKDGKLEHAAREAEQIKAFRDTWELGVHSYLSYLRDRLAVARDLLTESGSCFVQIGDENVHLVRLLMDEVFGSENFCSQISFVKTSSANSPTASVNVVGAVTDYILWYAKDASLLKYRQLFKRKELDGVGGGQYRLVEEPDGTRRRISPDEIRNPAKGLKVLRPDQMTSAGIGATTTFPFEFEGRSFTPGNGHWKTTRNGMDSLANAHRLMVVGNTLCYVRYLDDFPVFPMTNTWDDTVASGFGDPKLYVVQTNSKVIERCMLMCTDPGDLVLDPTCGSGTTAYVAEQWGRRWITIDSSRVALALARQRLMAAKFPYYFIADSIEGRAKEEQASGKSLPPAEVTNDIRHGFVLERVQHITLKSIANNPDIRDGMSRSQIDAAIKRHADFEVLYDKPYEDKSKVRVTGPFTVESLSPHRSLAFAGGPNDVEHRETISEQSAAEDASAPTFEQSILDNLAKAGIQNGKRKERIHFAGVEPYAGIYIQAIGERAEATDAEAAAPSRVGVAIGPQYGTVSPTFIKSAAREAIRAGDVDLLCVLGFAFDAQATEVTEADGITVESTDDGFASVAGERTVGRIRVLLVRMNVDLLMGEDLAKTSAGNLFTVFGEPDIELRSTDAGQVMVDLKGVDVYDPTRNQIRSGDTSQIALWMIDTNYNEESFFVRHCYFTGGNDPYKRLKAALKAEIEPDAWESLYRTESRPFDKPETGKIAIKVINDYGDEVMKVFEV</sequence>
<accession>A0A1I4H5G7</accession>
<dbReference type="SUPFAM" id="SSF53335">
    <property type="entry name" value="S-adenosyl-L-methionine-dependent methyltransferases"/>
    <property type="match status" value="1"/>
</dbReference>
<dbReference type="Proteomes" id="UP000199152">
    <property type="component" value="Unassembled WGS sequence"/>
</dbReference>
<reference evidence="6 7" key="1">
    <citation type="submission" date="2016-10" db="EMBL/GenBank/DDBJ databases">
        <authorList>
            <person name="de Groot N.N."/>
        </authorList>
    </citation>
    <scope>NUCLEOTIDE SEQUENCE [LARGE SCALE GENOMIC DNA]</scope>
    <source>
        <strain evidence="6 7">DSM 45317</strain>
    </source>
</reference>
<dbReference type="PANTHER" id="PTHR13370:SF16">
    <property type="entry name" value="SITE-SPECIFIC DNA-METHYLTRANSFERASE (ADENINE-SPECIFIC)"/>
    <property type="match status" value="1"/>
</dbReference>
<dbReference type="Gene3D" id="3.40.50.150">
    <property type="entry name" value="Vaccinia Virus protein VP39"/>
    <property type="match status" value="1"/>
</dbReference>
<name>A0A1I4H5G7_9ACTN</name>
<evidence type="ECO:0000259" key="5">
    <source>
        <dbReference type="Pfam" id="PF01555"/>
    </source>
</evidence>
<keyword evidence="2 6" id="KW-0489">Methyltransferase</keyword>
<dbReference type="InterPro" id="IPR029063">
    <property type="entry name" value="SAM-dependent_MTases_sf"/>
</dbReference>
<dbReference type="GO" id="GO:0005737">
    <property type="term" value="C:cytoplasm"/>
    <property type="evidence" value="ECO:0007669"/>
    <property type="project" value="TreeGrafter"/>
</dbReference>
<dbReference type="GO" id="GO:0003677">
    <property type="term" value="F:DNA binding"/>
    <property type="evidence" value="ECO:0007669"/>
    <property type="project" value="InterPro"/>
</dbReference>
<dbReference type="InterPro" id="IPR002052">
    <property type="entry name" value="DNA_methylase_N6_adenine_CS"/>
</dbReference>
<evidence type="ECO:0000256" key="3">
    <source>
        <dbReference type="ARBA" id="ARBA00022679"/>
    </source>
</evidence>
<proteinExistence type="inferred from homology"/>
<evidence type="ECO:0000313" key="6">
    <source>
        <dbReference type="EMBL" id="SFL37519.1"/>
    </source>
</evidence>
<dbReference type="AlphaFoldDB" id="A0A1I4H5G7"/>